<dbReference type="SMART" id="SM00382">
    <property type="entry name" value="AAA"/>
    <property type="match status" value="1"/>
</dbReference>
<dbReference type="GO" id="GO:0043190">
    <property type="term" value="C:ATP-binding cassette (ABC) transporter complex"/>
    <property type="evidence" value="ECO:0007669"/>
    <property type="project" value="TreeGrafter"/>
</dbReference>
<evidence type="ECO:0000256" key="2">
    <source>
        <dbReference type="ARBA" id="ARBA00005417"/>
    </source>
</evidence>
<dbReference type="PROSITE" id="PS50893">
    <property type="entry name" value="ABC_TRANSPORTER_2"/>
    <property type="match status" value="1"/>
</dbReference>
<dbReference type="InterPro" id="IPR050095">
    <property type="entry name" value="ECF_ABC_transporter_ATP-bd"/>
</dbReference>
<dbReference type="EMBL" id="ACJX03000001">
    <property type="protein sequence ID" value="KRT35842.1"/>
    <property type="molecule type" value="Genomic_DNA"/>
</dbReference>
<dbReference type="STRING" id="592015.HMPREF1705_03096"/>
<protein>
    <submittedName>
        <fullName evidence="10">ABC transporter, ATP-binding protein</fullName>
    </submittedName>
</protein>
<evidence type="ECO:0000256" key="7">
    <source>
        <dbReference type="ARBA" id="ARBA00022967"/>
    </source>
</evidence>
<accession>A0A0T5XC60</accession>
<dbReference type="InterPro" id="IPR003439">
    <property type="entry name" value="ABC_transporter-like_ATP-bd"/>
</dbReference>
<dbReference type="GO" id="GO:0016887">
    <property type="term" value="F:ATP hydrolysis activity"/>
    <property type="evidence" value="ECO:0007669"/>
    <property type="project" value="InterPro"/>
</dbReference>
<proteinExistence type="inferred from homology"/>
<keyword evidence="8" id="KW-0472">Membrane</keyword>
<reference evidence="11" key="1">
    <citation type="submission" date="2012-09" db="EMBL/GenBank/DDBJ databases">
        <authorList>
            <person name="Weinstock G."/>
            <person name="Sodergren E."/>
            <person name="Clifton S."/>
            <person name="Fulton L."/>
            <person name="Fulton B."/>
            <person name="Courtney L."/>
            <person name="Fronick C."/>
            <person name="Harrison M."/>
            <person name="Strong C."/>
            <person name="Farmer C."/>
            <person name="Delehaunty K."/>
            <person name="Markovic C."/>
            <person name="Hall O."/>
            <person name="Minx P."/>
            <person name="Tomlinson C."/>
            <person name="Mitreva M."/>
            <person name="Nelson J."/>
            <person name="Hou S."/>
            <person name="Wollam A."/>
            <person name="Pepin K.H."/>
            <person name="Johnson M."/>
            <person name="Bhonagiri V."/>
            <person name="Nash W.E."/>
            <person name="Suruliraj S."/>
            <person name="Warren W."/>
            <person name="Chinwalla A."/>
            <person name="Mardis E.R."/>
            <person name="Wilson R.K."/>
        </authorList>
    </citation>
    <scope>NUCLEOTIDE SEQUENCE [LARGE SCALE GENOMIC DNA]</scope>
    <source>
        <strain evidence="11">OS1</strain>
    </source>
</reference>
<evidence type="ECO:0000256" key="5">
    <source>
        <dbReference type="ARBA" id="ARBA00022741"/>
    </source>
</evidence>
<dbReference type="CDD" id="cd03225">
    <property type="entry name" value="ABC_cobalt_CbiO_domain1"/>
    <property type="match status" value="1"/>
</dbReference>
<dbReference type="GO" id="GO:0005524">
    <property type="term" value="F:ATP binding"/>
    <property type="evidence" value="ECO:0007669"/>
    <property type="project" value="UniProtKB-KW"/>
</dbReference>
<dbReference type="InterPro" id="IPR015856">
    <property type="entry name" value="ABC_transpr_CbiO/EcfA_su"/>
</dbReference>
<keyword evidence="4" id="KW-1003">Cell membrane</keyword>
<evidence type="ECO:0000256" key="8">
    <source>
        <dbReference type="ARBA" id="ARBA00023136"/>
    </source>
</evidence>
<keyword evidence="5" id="KW-0547">Nucleotide-binding</keyword>
<evidence type="ECO:0000256" key="4">
    <source>
        <dbReference type="ARBA" id="ARBA00022475"/>
    </source>
</evidence>
<sequence>MTARTIFSLRDVTFCYPGSDKPAISGITMDVEEGRWVSVVGDNGSGKSTLAKQLNALLVPTRGVCFVMGKDTKDPSLQWEIRKDVSMVFQNPENQIVASVVEEEVAFGPENLGLTSVEIEERVRWALKVTGLFEFAHRPTYALSGGQKQRLALAGALAMKPRCIVLDEATSMLDPEGRKDLVAVLTRLHHEGMTVVMITHRLEEILFSDLTAVLSRGKLAFYGETKDLLDSTTFARLGIKEPPLFKLWRNLKSRGLLEESTYPTVRNMVEELVERLCL</sequence>
<dbReference type="FunFam" id="3.40.50.300:FF:000224">
    <property type="entry name" value="Energy-coupling factor transporter ATP-binding protein EcfA"/>
    <property type="match status" value="1"/>
</dbReference>
<name>A0A0T5XC60_9BACT</name>
<dbReference type="PANTHER" id="PTHR43553:SF24">
    <property type="entry name" value="ENERGY-COUPLING FACTOR TRANSPORTER ATP-BINDING PROTEIN ECFA1"/>
    <property type="match status" value="1"/>
</dbReference>
<dbReference type="Pfam" id="PF00005">
    <property type="entry name" value="ABC_tran"/>
    <property type="match status" value="1"/>
</dbReference>
<dbReference type="GO" id="GO:0042626">
    <property type="term" value="F:ATPase-coupled transmembrane transporter activity"/>
    <property type="evidence" value="ECO:0007669"/>
    <property type="project" value="TreeGrafter"/>
</dbReference>
<dbReference type="Proteomes" id="UP000005273">
    <property type="component" value="Unassembled WGS sequence"/>
</dbReference>
<dbReference type="OrthoDB" id="9784332at2"/>
<dbReference type="eggNOG" id="COG1122">
    <property type="taxonomic scope" value="Bacteria"/>
</dbReference>
<dbReference type="RefSeq" id="WP_009201456.1">
    <property type="nucleotide sequence ID" value="NZ_ACJX03000001.1"/>
</dbReference>
<keyword evidence="11" id="KW-1185">Reference proteome</keyword>
<evidence type="ECO:0000259" key="9">
    <source>
        <dbReference type="PROSITE" id="PS50893"/>
    </source>
</evidence>
<keyword evidence="3" id="KW-0813">Transport</keyword>
<dbReference type="InterPro" id="IPR003593">
    <property type="entry name" value="AAA+_ATPase"/>
</dbReference>
<evidence type="ECO:0000256" key="1">
    <source>
        <dbReference type="ARBA" id="ARBA00004236"/>
    </source>
</evidence>
<dbReference type="PROSITE" id="PS00211">
    <property type="entry name" value="ABC_TRANSPORTER_1"/>
    <property type="match status" value="1"/>
</dbReference>
<dbReference type="PANTHER" id="PTHR43553">
    <property type="entry name" value="HEAVY METAL TRANSPORTER"/>
    <property type="match status" value="1"/>
</dbReference>
<comment type="caution">
    <text evidence="10">The sequence shown here is derived from an EMBL/GenBank/DDBJ whole genome shotgun (WGS) entry which is preliminary data.</text>
</comment>
<keyword evidence="7" id="KW-1278">Translocase</keyword>
<comment type="subcellular location">
    <subcellularLocation>
        <location evidence="1">Cell membrane</location>
    </subcellularLocation>
</comment>
<evidence type="ECO:0000256" key="6">
    <source>
        <dbReference type="ARBA" id="ARBA00022840"/>
    </source>
</evidence>
<dbReference type="InterPro" id="IPR027417">
    <property type="entry name" value="P-loop_NTPase"/>
</dbReference>
<keyword evidence="6 10" id="KW-0067">ATP-binding</keyword>
<feature type="domain" description="ABC transporter" evidence="9">
    <location>
        <begin position="7"/>
        <end position="241"/>
    </location>
</feature>
<dbReference type="InterPro" id="IPR017871">
    <property type="entry name" value="ABC_transporter-like_CS"/>
</dbReference>
<comment type="similarity">
    <text evidence="2">Belongs to the ABC transporter superfamily.</text>
</comment>
<dbReference type="Gene3D" id="3.40.50.300">
    <property type="entry name" value="P-loop containing nucleotide triphosphate hydrolases"/>
    <property type="match status" value="1"/>
</dbReference>
<dbReference type="AlphaFoldDB" id="A0A0T5XC60"/>
<evidence type="ECO:0000313" key="10">
    <source>
        <dbReference type="EMBL" id="KRT35842.1"/>
    </source>
</evidence>
<evidence type="ECO:0000313" key="11">
    <source>
        <dbReference type="Proteomes" id="UP000005273"/>
    </source>
</evidence>
<gene>
    <name evidence="10" type="ORF">HMPREF1705_03096</name>
</gene>
<evidence type="ECO:0000256" key="3">
    <source>
        <dbReference type="ARBA" id="ARBA00022448"/>
    </source>
</evidence>
<dbReference type="SUPFAM" id="SSF52540">
    <property type="entry name" value="P-loop containing nucleoside triphosphate hydrolases"/>
    <property type="match status" value="1"/>
</dbReference>
<organism evidence="10 11">
    <name type="scientific">Acetomicrobium hydrogeniformans ATCC BAA-1850</name>
    <dbReference type="NCBI Taxonomy" id="592015"/>
    <lineage>
        <taxon>Bacteria</taxon>
        <taxon>Thermotogati</taxon>
        <taxon>Synergistota</taxon>
        <taxon>Synergistia</taxon>
        <taxon>Synergistales</taxon>
        <taxon>Acetomicrobiaceae</taxon>
        <taxon>Acetomicrobium</taxon>
    </lineage>
</organism>